<proteinExistence type="predicted"/>
<dbReference type="Pfam" id="PF10832">
    <property type="entry name" value="YhfG"/>
    <property type="match status" value="1"/>
</dbReference>
<gene>
    <name evidence="1" type="ORF">I1A_000295</name>
</gene>
<dbReference type="AlphaFoldDB" id="A0A7U9CIT0"/>
<dbReference type="InterPro" id="IPR022541">
    <property type="entry name" value="YhfG"/>
</dbReference>
<name>A0A7U9CIT0_PSEFL</name>
<protein>
    <submittedName>
        <fullName evidence="1">Uncharacterized protein</fullName>
    </submittedName>
</protein>
<reference evidence="1 2" key="1">
    <citation type="submission" date="2012-08" db="EMBL/GenBank/DDBJ databases">
        <title>The genome of cave-isolated P. fluorescens strain R124 demonstrates phenotypic adaptation to the mineral environment.</title>
        <authorList>
            <person name="Barton M.D."/>
            <person name="Petronio M."/>
            <person name="Giarrizzo J.G."/>
            <person name="Bowling B.V."/>
            <person name="Barton H.A."/>
        </authorList>
    </citation>
    <scope>NUCLEOTIDE SEQUENCE [LARGE SCALE GENOMIC DNA]</scope>
    <source>
        <strain evidence="1 2">R124</strain>
    </source>
</reference>
<dbReference type="EMBL" id="CM001561">
    <property type="protein sequence ID" value="EJZ55991.1"/>
    <property type="molecule type" value="Genomic_DNA"/>
</dbReference>
<organism evidence="1 2">
    <name type="scientific">Pseudomonas fluorescens R124</name>
    <dbReference type="NCBI Taxonomy" id="743713"/>
    <lineage>
        <taxon>Bacteria</taxon>
        <taxon>Pseudomonadati</taxon>
        <taxon>Pseudomonadota</taxon>
        <taxon>Gammaproteobacteria</taxon>
        <taxon>Pseudomonadales</taxon>
        <taxon>Pseudomonadaceae</taxon>
        <taxon>Pseudomonas</taxon>
    </lineage>
</organism>
<accession>A0A7U9CIT0</accession>
<dbReference type="Proteomes" id="UP000006045">
    <property type="component" value="Chromosome"/>
</dbReference>
<evidence type="ECO:0000313" key="1">
    <source>
        <dbReference type="EMBL" id="EJZ55991.1"/>
    </source>
</evidence>
<sequence>MSEFFDALMESVQEMDEILHAQRCNSPLVPKISEKNTLTFQQKQAYYDKVYRSNYLASLRIEGFETVPADAAESLPVRQQILDRYRHNTS</sequence>
<evidence type="ECO:0000313" key="2">
    <source>
        <dbReference type="Proteomes" id="UP000006045"/>
    </source>
</evidence>